<evidence type="ECO:0000313" key="2">
    <source>
        <dbReference type="EMBL" id="CAI5762678.1"/>
    </source>
</evidence>
<dbReference type="Gene3D" id="1.20.5.190">
    <property type="match status" value="2"/>
</dbReference>
<dbReference type="CDD" id="cd23767">
    <property type="entry name" value="IQCD"/>
    <property type="match status" value="2"/>
</dbReference>
<sequence length="609" mass="70551">MGGGFREDQTSVGLDEMKPLSVDSRILSLASQATESPDQDVPVLLLKLKDILNSAPPGSKELEKIKQDLYYYDLVQYCTLVLKQDYTRVLGGWTTAAQIAEILSQCCVGLEVKEEPEEFYNKLLPSVADNLLFLGRRLQARFIRAIKDEERNEFLHCFRTVTDAICWLCGGFIQLTANVLQNRHFQQLLMTDDVETSTIMMSVLQNILRVNSAVLLQVAEKSLHCILDELVYKLSSSINPVIGNAAIKLLLLIAQSDAQLVTTFATRYKGLQSLLSKQWTGKGFDRNLNQLLDLLCSENYKAVKTQRLHQAACLIQAAWRGFQTRKRLKQLPKTVTILQRNFRAKRKQELQGLKKQKEEEELRQQLQLRRQRAMRLFHERQLTLLEIVHPGQVDKHMHEMEEKSAITIQRYWRAFRERRNFHHQKKSLKQYKAAVLIQRAVLKFLEKRRKRKAYSLLKQSKHLSDEQRLSLQQKVNDYIKLHPASEMSQEMSRELHHQAQEKLAQYLLKRSQDRKAEQHREALLAQVHTDVEQLMSAPSLTESTTKDLNIFMSRSVPVVAKAKQSHSTMLKYTRWPWWKKLEEDFLEEEAVSEDLNAEVGTLFIGGSKT</sequence>
<dbReference type="SUPFAM" id="SSF52540">
    <property type="entry name" value="P-loop containing nucleoside triphosphate hydrolases"/>
    <property type="match status" value="1"/>
</dbReference>
<dbReference type="PANTHER" id="PTHR15673:SF2">
    <property type="entry name" value="IQ CALMODULIN-BINDING MOTIF-CONTAINING PROTEIN 1"/>
    <property type="match status" value="1"/>
</dbReference>
<dbReference type="Pfam" id="PF00612">
    <property type="entry name" value="IQ"/>
    <property type="match status" value="2"/>
</dbReference>
<keyword evidence="3" id="KW-1185">Reference proteome</keyword>
<dbReference type="InterPro" id="IPR027417">
    <property type="entry name" value="P-loop_NTPase"/>
</dbReference>
<dbReference type="AlphaFoldDB" id="A0AA35JQ69"/>
<dbReference type="InterPro" id="IPR028765">
    <property type="entry name" value="IQCB1"/>
</dbReference>
<dbReference type="GO" id="GO:0060271">
    <property type="term" value="P:cilium assembly"/>
    <property type="evidence" value="ECO:0007669"/>
    <property type="project" value="InterPro"/>
</dbReference>
<dbReference type="Proteomes" id="UP001178461">
    <property type="component" value="Chromosome 1"/>
</dbReference>
<feature type="coiled-coil region" evidence="1">
    <location>
        <begin position="343"/>
        <end position="376"/>
    </location>
</feature>
<proteinExistence type="predicted"/>
<evidence type="ECO:0000256" key="1">
    <source>
        <dbReference type="SAM" id="Coils"/>
    </source>
</evidence>
<evidence type="ECO:0000313" key="3">
    <source>
        <dbReference type="Proteomes" id="UP001178461"/>
    </source>
</evidence>
<dbReference type="EMBL" id="OX395126">
    <property type="protein sequence ID" value="CAI5762678.1"/>
    <property type="molecule type" value="Genomic_DNA"/>
</dbReference>
<name>A0AA35JQ69_9SAUR</name>
<dbReference type="GO" id="GO:0005929">
    <property type="term" value="C:cilium"/>
    <property type="evidence" value="ECO:0007669"/>
    <property type="project" value="TreeGrafter"/>
</dbReference>
<protein>
    <submittedName>
        <fullName evidence="2">IQ calmodulin-binding motif-containing protein 1</fullName>
    </submittedName>
</protein>
<reference evidence="2" key="1">
    <citation type="submission" date="2022-12" db="EMBL/GenBank/DDBJ databases">
        <authorList>
            <person name="Alioto T."/>
            <person name="Alioto T."/>
            <person name="Gomez Garrido J."/>
        </authorList>
    </citation>
    <scope>NUCLEOTIDE SEQUENCE</scope>
</reference>
<dbReference type="GO" id="GO:0005516">
    <property type="term" value="F:calmodulin binding"/>
    <property type="evidence" value="ECO:0007669"/>
    <property type="project" value="InterPro"/>
</dbReference>
<accession>A0AA35JQ69</accession>
<dbReference type="PROSITE" id="PS50096">
    <property type="entry name" value="IQ"/>
    <property type="match status" value="2"/>
</dbReference>
<dbReference type="InterPro" id="IPR000048">
    <property type="entry name" value="IQ_motif_EF-hand-BS"/>
</dbReference>
<dbReference type="PANTHER" id="PTHR15673">
    <property type="entry name" value="IQ CALMODULIN-BINDING MOTIF CONTAINING PROTEIN 1"/>
    <property type="match status" value="1"/>
</dbReference>
<organism evidence="2 3">
    <name type="scientific">Podarcis lilfordi</name>
    <name type="common">Lilford's wall lizard</name>
    <dbReference type="NCBI Taxonomy" id="74358"/>
    <lineage>
        <taxon>Eukaryota</taxon>
        <taxon>Metazoa</taxon>
        <taxon>Chordata</taxon>
        <taxon>Craniata</taxon>
        <taxon>Vertebrata</taxon>
        <taxon>Euteleostomi</taxon>
        <taxon>Lepidosauria</taxon>
        <taxon>Squamata</taxon>
        <taxon>Bifurcata</taxon>
        <taxon>Unidentata</taxon>
        <taxon>Episquamata</taxon>
        <taxon>Laterata</taxon>
        <taxon>Lacertibaenia</taxon>
        <taxon>Lacertidae</taxon>
        <taxon>Podarcis</taxon>
    </lineage>
</organism>
<dbReference type="SMART" id="SM00015">
    <property type="entry name" value="IQ"/>
    <property type="match status" value="2"/>
</dbReference>
<gene>
    <name evidence="2" type="ORF">PODLI_1B016016</name>
</gene>
<keyword evidence="1" id="KW-0175">Coiled coil</keyword>